<evidence type="ECO:0000256" key="1">
    <source>
        <dbReference type="SAM" id="MobiDB-lite"/>
    </source>
</evidence>
<proteinExistence type="predicted"/>
<dbReference type="EMBL" id="ACVC01000008">
    <property type="protein sequence ID" value="EFO65736.1"/>
    <property type="molecule type" value="Genomic_DNA"/>
</dbReference>
<feature type="region of interest" description="Disordered" evidence="1">
    <location>
        <begin position="120"/>
        <end position="154"/>
    </location>
</feature>
<feature type="compositionally biased region" description="Polar residues" evidence="1">
    <location>
        <begin position="120"/>
        <end position="132"/>
    </location>
</feature>
<organism evidence="2 3">
    <name type="scientific">Giardia intestinalis (strain P15)</name>
    <name type="common">Giardia lamblia</name>
    <dbReference type="NCBI Taxonomy" id="658858"/>
    <lineage>
        <taxon>Eukaryota</taxon>
        <taxon>Metamonada</taxon>
        <taxon>Diplomonadida</taxon>
        <taxon>Hexamitidae</taxon>
        <taxon>Giardiinae</taxon>
        <taxon>Giardia</taxon>
    </lineage>
</organism>
<protein>
    <submittedName>
        <fullName evidence="2">Uncharacterized protein</fullName>
    </submittedName>
</protein>
<gene>
    <name evidence="2" type="ORF">GLP15_4286</name>
</gene>
<name>E1EVN4_GIAIA</name>
<feature type="region of interest" description="Disordered" evidence="1">
    <location>
        <begin position="169"/>
        <end position="211"/>
    </location>
</feature>
<dbReference type="AlphaFoldDB" id="E1EVN4"/>
<sequence>MGRKGMCPLCLVILRSKGAVQRAAVQTPGAERHCAKGRGRASSPAPVVQVCSGLGTYSLAEPHSRKLRASQEIAEMSLAYTGGSGRTTYAIPLPGLQPPLRLEGKAGSPLNNAAEASTLLSKGSDQGDQGNSRPRPNPLEGYEPPPPANGKHGQPCQIIDEEAVRAVNSRGLKSPGPSGLDCVGKSSSRCKGSGAPCAGLRRDPRRSPEKGMPCFVRFLLALPQG</sequence>
<feature type="compositionally biased region" description="Basic and acidic residues" evidence="1">
    <location>
        <begin position="200"/>
        <end position="209"/>
    </location>
</feature>
<dbReference type="Proteomes" id="UP000008974">
    <property type="component" value="Unassembled WGS sequence"/>
</dbReference>
<comment type="caution">
    <text evidence="2">The sequence shown here is derived from an EMBL/GenBank/DDBJ whole genome shotgun (WGS) entry which is preliminary data.</text>
</comment>
<evidence type="ECO:0000313" key="3">
    <source>
        <dbReference type="Proteomes" id="UP000008974"/>
    </source>
</evidence>
<dbReference type="VEuPathDB" id="GiardiaDB:GLP15_4286"/>
<accession>E1EVN4</accession>
<reference evidence="2 3" key="1">
    <citation type="journal article" date="2010" name="BMC Genomics">
        <title>Genome analysis and comparative genomics of a Giardia intestinalis assemblage E isolate.</title>
        <authorList>
            <person name="Jerlstrom-Hultqvist J."/>
            <person name="Franzen O."/>
            <person name="Ankarklev J."/>
            <person name="Xu F."/>
            <person name="Nohynkova E."/>
            <person name="Andersson J.O."/>
            <person name="Svard S.G."/>
            <person name="Andersson B."/>
        </authorList>
    </citation>
    <scope>NUCLEOTIDE SEQUENCE [LARGE SCALE GENOMIC DNA]</scope>
    <source>
        <strain evidence="2 3">P15</strain>
    </source>
</reference>
<evidence type="ECO:0000313" key="2">
    <source>
        <dbReference type="EMBL" id="EFO65736.1"/>
    </source>
</evidence>